<keyword evidence="4" id="KW-0456">Lyase</keyword>
<sequence length="645" mass="71612">MLSTDELPRLLALAAAPGPRSRDDFTEARSLMQSVRSAPSASRDEKRQATDAFAAVRASYTSEVERRRTDPSFQAAAQERVIGGPSEAIRIDPAVLASALASSRGLTLGRTQRSSLLPEDFGVFGEAFDAGEHSLAEATGGIWKARSDIPEWVIPDPIDWSADPFSDKNWVAQFHGWRPMNVYLRAYGVSRDPEMLRRIVPWMVAWAHYRRNLSPDRHNLVDPQSGMRSSGLAIVLDSIRRGELEVPIEDEIALHDLALDQIQWLASGKIAYMNHAYFQIIGLEVLSRVLGDEAWAPACREYAASVFEEFLGSQFTDEGIHVENSPSYHFYAIGQIKRGNLSRLSKKAAGIVAKAEATYPWFLLPNGRLAEIGDTGDGDTAPLQISEGSILATGTSTYAVAPFWSSGYAVVRSLPDVPPVEASMLIMAGTSRTHIHSHADKLSFVLFERGQPVLIDTGRYGYHRDPMRSYVESAAAHNTVGLSTTDIGRLAFRLGSARLDAPQVEGDEIILGGEVEWTPHRYADFAFSHRRSLRYAPGRHLTIHDTLRSDRTMTYASRLHFSRHIQLVPDGPTFEGRLLDGTQMRVECLEQDADIRTYRGCTDPIRGWETVDYLKMEPATTLEAVCPGSDRVIRWRISFGSDQPQ</sequence>
<evidence type="ECO:0000313" key="6">
    <source>
        <dbReference type="EMBL" id="TDR95322.1"/>
    </source>
</evidence>
<dbReference type="Gene3D" id="2.70.98.70">
    <property type="match status" value="1"/>
</dbReference>
<dbReference type="Gene3D" id="1.50.10.100">
    <property type="entry name" value="Chondroitin AC/alginate lyase"/>
    <property type="match status" value="1"/>
</dbReference>
<comment type="subcellular location">
    <subcellularLocation>
        <location evidence="1">Periplasm</location>
    </subcellularLocation>
</comment>
<feature type="domain" description="Heparinase II/III-like C-terminal" evidence="5">
    <location>
        <begin position="399"/>
        <end position="570"/>
    </location>
</feature>
<gene>
    <name evidence="6" type="ORF">EV668_0095</name>
</gene>
<evidence type="ECO:0000256" key="4">
    <source>
        <dbReference type="ARBA" id="ARBA00023239"/>
    </source>
</evidence>
<comment type="caution">
    <text evidence="6">The sequence shown here is derived from an EMBL/GenBank/DDBJ whole genome shotgun (WGS) entry which is preliminary data.</text>
</comment>
<proteinExistence type="predicted"/>
<dbReference type="SUPFAM" id="SSF48230">
    <property type="entry name" value="Chondroitin AC/alginate lyase"/>
    <property type="match status" value="1"/>
</dbReference>
<dbReference type="GO" id="GO:0042597">
    <property type="term" value="C:periplasmic space"/>
    <property type="evidence" value="ECO:0007669"/>
    <property type="project" value="UniProtKB-SubCell"/>
</dbReference>
<dbReference type="PANTHER" id="PTHR39210">
    <property type="entry name" value="HEPARIN-SULFATE LYASE"/>
    <property type="match status" value="1"/>
</dbReference>
<dbReference type="Proteomes" id="UP000295122">
    <property type="component" value="Unassembled WGS sequence"/>
</dbReference>
<evidence type="ECO:0000256" key="3">
    <source>
        <dbReference type="ARBA" id="ARBA00022764"/>
    </source>
</evidence>
<dbReference type="InterPro" id="IPR012480">
    <property type="entry name" value="Hepar_II_III_C"/>
</dbReference>
<keyword evidence="2" id="KW-0732">Signal</keyword>
<dbReference type="Pfam" id="PF07940">
    <property type="entry name" value="Hepar_II_III_C"/>
    <property type="match status" value="1"/>
</dbReference>
<evidence type="ECO:0000313" key="7">
    <source>
        <dbReference type="Proteomes" id="UP000295122"/>
    </source>
</evidence>
<dbReference type="GO" id="GO:0016829">
    <property type="term" value="F:lyase activity"/>
    <property type="evidence" value="ECO:0007669"/>
    <property type="project" value="UniProtKB-KW"/>
</dbReference>
<evidence type="ECO:0000259" key="5">
    <source>
        <dbReference type="Pfam" id="PF07940"/>
    </source>
</evidence>
<evidence type="ECO:0000256" key="1">
    <source>
        <dbReference type="ARBA" id="ARBA00004418"/>
    </source>
</evidence>
<dbReference type="AlphaFoldDB" id="A0A4V3DZ60"/>
<dbReference type="EMBL" id="SNZR01000006">
    <property type="protein sequence ID" value="TDR95322.1"/>
    <property type="molecule type" value="Genomic_DNA"/>
</dbReference>
<evidence type="ECO:0000256" key="2">
    <source>
        <dbReference type="ARBA" id="ARBA00022729"/>
    </source>
</evidence>
<dbReference type="PANTHER" id="PTHR39210:SF1">
    <property type="entry name" value="HEPARIN-SULFATE LYASE"/>
    <property type="match status" value="1"/>
</dbReference>
<organism evidence="6 7">
    <name type="scientific">Enterovirga rhinocerotis</name>
    <dbReference type="NCBI Taxonomy" id="1339210"/>
    <lineage>
        <taxon>Bacteria</taxon>
        <taxon>Pseudomonadati</taxon>
        <taxon>Pseudomonadota</taxon>
        <taxon>Alphaproteobacteria</taxon>
        <taxon>Hyphomicrobiales</taxon>
        <taxon>Methylobacteriaceae</taxon>
        <taxon>Enterovirga</taxon>
    </lineage>
</organism>
<keyword evidence="3" id="KW-0574">Periplasm</keyword>
<dbReference type="InterPro" id="IPR008929">
    <property type="entry name" value="Chondroitin_lyas"/>
</dbReference>
<protein>
    <submittedName>
        <fullName evidence="6">Heparinase II/III-like protein</fullName>
    </submittedName>
</protein>
<name>A0A4V3DZ60_9HYPH</name>
<keyword evidence="7" id="KW-1185">Reference proteome</keyword>
<accession>A0A4V3DZ60</accession>
<reference evidence="6 7" key="1">
    <citation type="submission" date="2019-03" db="EMBL/GenBank/DDBJ databases">
        <title>Genomic Encyclopedia of Type Strains, Phase IV (KMG-IV): sequencing the most valuable type-strain genomes for metagenomic binning, comparative biology and taxonomic classification.</title>
        <authorList>
            <person name="Goeker M."/>
        </authorList>
    </citation>
    <scope>NUCLEOTIDE SEQUENCE [LARGE SCALE GENOMIC DNA]</scope>
    <source>
        <strain evidence="6 7">DSM 25903</strain>
    </source>
</reference>